<protein>
    <submittedName>
        <fullName evidence="1">Uncharacterized protein</fullName>
    </submittedName>
</protein>
<organism evidence="1">
    <name type="scientific">viral metagenome</name>
    <dbReference type="NCBI Taxonomy" id="1070528"/>
    <lineage>
        <taxon>unclassified sequences</taxon>
        <taxon>metagenomes</taxon>
        <taxon>organismal metagenomes</taxon>
    </lineage>
</organism>
<name>A0A6C0JEF1_9ZZZZ</name>
<evidence type="ECO:0000313" key="1">
    <source>
        <dbReference type="EMBL" id="QHU03261.1"/>
    </source>
</evidence>
<dbReference type="AlphaFoldDB" id="A0A6C0JEF1"/>
<proteinExistence type="predicted"/>
<reference evidence="1" key="1">
    <citation type="journal article" date="2020" name="Nature">
        <title>Giant virus diversity and host interactions through global metagenomics.</title>
        <authorList>
            <person name="Schulz F."/>
            <person name="Roux S."/>
            <person name="Paez-Espino D."/>
            <person name="Jungbluth S."/>
            <person name="Walsh D.A."/>
            <person name="Denef V.J."/>
            <person name="McMahon K.D."/>
            <person name="Konstantinidis K.T."/>
            <person name="Eloe-Fadrosh E.A."/>
            <person name="Kyrpides N.C."/>
            <person name="Woyke T."/>
        </authorList>
    </citation>
    <scope>NUCLEOTIDE SEQUENCE</scope>
    <source>
        <strain evidence="1">GVMAG-M-3300026093-6</strain>
    </source>
</reference>
<sequence length="91" mass="11029">MLVLIGLNPFDQPGIDFIRKFSNLNDLYVFVKDWLDYELNKQTNFVSGLKGDKNKHIDKYMDDFINKKELKFYGEYNTNEPYLYKWLLYDL</sequence>
<accession>A0A6C0JEF1</accession>
<dbReference type="EMBL" id="MN740373">
    <property type="protein sequence ID" value="QHU03261.1"/>
    <property type="molecule type" value="Genomic_DNA"/>
</dbReference>